<keyword evidence="1" id="KW-0489">Methyltransferase</keyword>
<dbReference type="GO" id="GO:0032259">
    <property type="term" value="P:methylation"/>
    <property type="evidence" value="ECO:0007669"/>
    <property type="project" value="UniProtKB-KW"/>
</dbReference>
<dbReference type="Gene3D" id="3.40.50.150">
    <property type="entry name" value="Vaccinia Virus protein VP39"/>
    <property type="match status" value="1"/>
</dbReference>
<dbReference type="EMBL" id="CP033915">
    <property type="protein sequence ID" value="AZA86476.1"/>
    <property type="molecule type" value="Genomic_DNA"/>
</dbReference>
<dbReference type="InterPro" id="IPR029063">
    <property type="entry name" value="SAM-dependent_MTases_sf"/>
</dbReference>
<dbReference type="GO" id="GO:0008168">
    <property type="term" value="F:methyltransferase activity"/>
    <property type="evidence" value="ECO:0007669"/>
    <property type="project" value="UniProtKB-KW"/>
</dbReference>
<accession>A0AAD0YHB1</accession>
<dbReference type="EMBL" id="CP033912">
    <property type="protein sequence ID" value="AZA94884.1"/>
    <property type="molecule type" value="Genomic_DNA"/>
</dbReference>
<dbReference type="AlphaFoldDB" id="A0AAD0YHB1"/>
<reference evidence="3 4" key="1">
    <citation type="submission" date="2018-11" db="EMBL/GenBank/DDBJ databases">
        <title>Proposal to divide the Flavobacteriaceae and reorganize its genera based on Amino Acid Identity values calculated from whole genome sequences.</title>
        <authorList>
            <person name="Nicholson A.C."/>
            <person name="Gulvik C.A."/>
            <person name="Whitney A.M."/>
            <person name="Humrighouse B.W."/>
            <person name="Bell M."/>
            <person name="Holmes B."/>
            <person name="Steigerwalt A.G."/>
            <person name="Villarma A."/>
            <person name="Sheth M."/>
            <person name="Batra D."/>
            <person name="Pryor J."/>
            <person name="Bernardet J.-F."/>
            <person name="Hugo C."/>
            <person name="Kampfer P."/>
            <person name="Newman J."/>
            <person name="McQuiston J.R."/>
        </authorList>
    </citation>
    <scope>NUCLEOTIDE SEQUENCE [LARGE SCALE GENOMIC DNA]</scope>
    <source>
        <strain evidence="1 3">G0207</strain>
        <strain evidence="2 4">H5143</strain>
    </source>
</reference>
<dbReference type="Proteomes" id="UP000281741">
    <property type="component" value="Chromosome"/>
</dbReference>
<dbReference type="SUPFAM" id="SSF53335">
    <property type="entry name" value="S-adenosyl-L-methionine-dependent methyltransferases"/>
    <property type="match status" value="1"/>
</dbReference>
<dbReference type="Proteomes" id="UP000274073">
    <property type="component" value="Chromosome"/>
</dbReference>
<keyword evidence="1" id="KW-0808">Transferase</keyword>
<evidence type="ECO:0000313" key="3">
    <source>
        <dbReference type="Proteomes" id="UP000274073"/>
    </source>
</evidence>
<keyword evidence="4" id="KW-1185">Reference proteome</keyword>
<evidence type="ECO:0000313" key="4">
    <source>
        <dbReference type="Proteomes" id="UP000281741"/>
    </source>
</evidence>
<evidence type="ECO:0000313" key="2">
    <source>
        <dbReference type="EMBL" id="AZA94884.1"/>
    </source>
</evidence>
<organism evidence="1 3">
    <name type="scientific">Chryseobacterium shandongense</name>
    <dbReference type="NCBI Taxonomy" id="1493872"/>
    <lineage>
        <taxon>Bacteria</taxon>
        <taxon>Pseudomonadati</taxon>
        <taxon>Bacteroidota</taxon>
        <taxon>Flavobacteriia</taxon>
        <taxon>Flavobacteriales</taxon>
        <taxon>Weeksellaceae</taxon>
        <taxon>Chryseobacterium group</taxon>
        <taxon>Chryseobacterium</taxon>
    </lineage>
</organism>
<evidence type="ECO:0000313" key="1">
    <source>
        <dbReference type="EMBL" id="AZA86476.1"/>
    </source>
</evidence>
<name>A0AAD0YHB1_9FLAO</name>
<sequence>MKKSFYELCKDAGTDKVMHHGYHFFYPSFLEKLRNEKFTMLEIGYGSGESAKMWCEYFPYTSFFCIDIDTEAVHSERCRIIKADQSKKEDLQKITGKIGSAKLIIDDGSHNPRHQFDTFMYLFENLLEEGGIYIIEDIETNYWKPNAGLYGRFVGDFNLMKSISSFPDMINHEFSKIQNTLKISTVTYGQNCIIITKRTLEEQLYFDRKYRFEIFTS</sequence>
<protein>
    <submittedName>
        <fullName evidence="1">Class I SAM-dependent methyltransferase</fullName>
    </submittedName>
</protein>
<dbReference type="RefSeq" id="WP_123854068.1">
    <property type="nucleotide sequence ID" value="NZ_CP033912.1"/>
</dbReference>
<proteinExistence type="predicted"/>
<gene>
    <name evidence="1" type="ORF">EG349_06580</name>
    <name evidence="2" type="ORF">EG353_04590</name>
</gene>